<proteinExistence type="predicted"/>
<organism evidence="1 2">
    <name type="scientific">Gigaspora rosea</name>
    <dbReference type="NCBI Taxonomy" id="44941"/>
    <lineage>
        <taxon>Eukaryota</taxon>
        <taxon>Fungi</taxon>
        <taxon>Fungi incertae sedis</taxon>
        <taxon>Mucoromycota</taxon>
        <taxon>Glomeromycotina</taxon>
        <taxon>Glomeromycetes</taxon>
        <taxon>Diversisporales</taxon>
        <taxon>Gigasporaceae</taxon>
        <taxon>Gigaspora</taxon>
    </lineage>
</organism>
<accession>A0A397U8J8</accession>
<reference evidence="1 2" key="1">
    <citation type="submission" date="2018-06" db="EMBL/GenBank/DDBJ databases">
        <title>Comparative genomics reveals the genomic features of Rhizophagus irregularis, R. cerebriforme, R. diaphanum and Gigaspora rosea, and their symbiotic lifestyle signature.</title>
        <authorList>
            <person name="Morin E."/>
            <person name="San Clemente H."/>
            <person name="Chen E.C.H."/>
            <person name="De La Providencia I."/>
            <person name="Hainaut M."/>
            <person name="Kuo A."/>
            <person name="Kohler A."/>
            <person name="Murat C."/>
            <person name="Tang N."/>
            <person name="Roy S."/>
            <person name="Loubradou J."/>
            <person name="Henrissat B."/>
            <person name="Grigoriev I.V."/>
            <person name="Corradi N."/>
            <person name="Roux C."/>
            <person name="Martin F.M."/>
        </authorList>
    </citation>
    <scope>NUCLEOTIDE SEQUENCE [LARGE SCALE GENOMIC DNA]</scope>
    <source>
        <strain evidence="1 2">DAOM 194757</strain>
    </source>
</reference>
<evidence type="ECO:0000313" key="2">
    <source>
        <dbReference type="Proteomes" id="UP000266673"/>
    </source>
</evidence>
<sequence>MNCKYHINSKIYKDCCYKKRMHKSSNEILNNDEFYNYFLIKLTNITQKSPTNNEFERICNRILSTLDLNLLKQEILNATIFIQKLQNQLNNLHLKQLEYWTKYIVEFNSFDKENLHTICKDCIRELVEQQQGSNFQRIKNRILEVVMFGILTESQLNKLHAESLVTLRNRYYDEIKKKILEITDIFLLEDREEIDNRICLLRDKSLTDNKQIYVRRRKVKLLANESALVQLLNNLNQTLLGNDWNQILLSQTRKNHYNNILYIVSIDEAFLEPSKMIQILQNLRLELYNSIQTSIDVKKINNLKDAYNWLNIILEKKEKIYDLLNNIIEKYIRNYPNGKFTNTQQEENFFNNEIDKIDDKSYLGEKQFLYKLKEKIIEIYNDEEKDHYFINLEKVIDISNENIEILLKELLKDRKDK</sequence>
<gene>
    <name evidence="1" type="ORF">C2G38_2219752</name>
</gene>
<comment type="caution">
    <text evidence="1">The sequence shown here is derived from an EMBL/GenBank/DDBJ whole genome shotgun (WGS) entry which is preliminary data.</text>
</comment>
<keyword evidence="2" id="KW-1185">Reference proteome</keyword>
<dbReference type="Proteomes" id="UP000266673">
    <property type="component" value="Unassembled WGS sequence"/>
</dbReference>
<evidence type="ECO:0000313" key="1">
    <source>
        <dbReference type="EMBL" id="RIB05387.1"/>
    </source>
</evidence>
<protein>
    <submittedName>
        <fullName evidence="1">Uncharacterized protein</fullName>
    </submittedName>
</protein>
<dbReference type="EMBL" id="QKWP01001990">
    <property type="protein sequence ID" value="RIB05387.1"/>
    <property type="molecule type" value="Genomic_DNA"/>
</dbReference>
<dbReference type="AlphaFoldDB" id="A0A397U8J8"/>
<name>A0A397U8J8_9GLOM</name>